<reference evidence="4" key="1">
    <citation type="journal article" date="2019" name="Int. J. Syst. Evol. Microbiol.">
        <title>The Global Catalogue of Microorganisms (GCM) 10K type strain sequencing project: providing services to taxonomists for standard genome sequencing and annotation.</title>
        <authorList>
            <consortium name="The Broad Institute Genomics Platform"/>
            <consortium name="The Broad Institute Genome Sequencing Center for Infectious Disease"/>
            <person name="Wu L."/>
            <person name="Ma J."/>
        </authorList>
    </citation>
    <scope>NUCLEOTIDE SEQUENCE [LARGE SCALE GENOMIC DNA]</scope>
    <source>
        <strain evidence="4">KCTC 33522</strain>
    </source>
</reference>
<dbReference type="PANTHER" id="PTHR46211">
    <property type="entry name" value="GLYCEROPHOSPHORYL DIESTER PHOSPHODIESTERASE"/>
    <property type="match status" value="1"/>
</dbReference>
<dbReference type="CDD" id="cd08566">
    <property type="entry name" value="GDPD_AtGDE_like"/>
    <property type="match status" value="1"/>
</dbReference>
<evidence type="ECO:0000259" key="2">
    <source>
        <dbReference type="PROSITE" id="PS51704"/>
    </source>
</evidence>
<dbReference type="Gene3D" id="3.20.20.190">
    <property type="entry name" value="Phosphatidylinositol (PI) phosphodiesterase"/>
    <property type="match status" value="1"/>
</dbReference>
<sequence length="268" mass="30047">MKKSLIGTMVAVAATIIFTGEASAAKHSQWLQSNKTELSAHRGAQIIAPENTVEAIAAAGKLRYGFVEIDVQRTKDHHYILMHDKTVDRTTNGSGQVSNMTLAEIEKLKIEDDTGHLTSYKVPTLQEALEEADRYDVGINFDGSKGNWDDKDFVDDVIQLAQQENVYNHSFFVLSNTEIREQFNKWYPEAPVTSLGNALKNVDTDLIALKKYNQALYSVSINNINAETAEKIKRAKLKLHVYGVNTEAQYEKAQKLHPRLIETDVIIP</sequence>
<dbReference type="RefSeq" id="WP_380148796.1">
    <property type="nucleotide sequence ID" value="NZ_JBHUOR010000135.1"/>
</dbReference>
<evidence type="ECO:0000313" key="4">
    <source>
        <dbReference type="Proteomes" id="UP001597568"/>
    </source>
</evidence>
<dbReference type="Pfam" id="PF03009">
    <property type="entry name" value="GDPD"/>
    <property type="match status" value="1"/>
</dbReference>
<gene>
    <name evidence="3" type="ORF">ACFSY7_16795</name>
</gene>
<keyword evidence="1" id="KW-0732">Signal</keyword>
<dbReference type="PROSITE" id="PS51704">
    <property type="entry name" value="GP_PDE"/>
    <property type="match status" value="1"/>
</dbReference>
<evidence type="ECO:0000313" key="3">
    <source>
        <dbReference type="EMBL" id="MFD2870151.1"/>
    </source>
</evidence>
<keyword evidence="4" id="KW-1185">Reference proteome</keyword>
<dbReference type="SUPFAM" id="SSF51695">
    <property type="entry name" value="PLC-like phosphodiesterases"/>
    <property type="match status" value="1"/>
</dbReference>
<evidence type="ECO:0000256" key="1">
    <source>
        <dbReference type="SAM" id="SignalP"/>
    </source>
</evidence>
<dbReference type="InterPro" id="IPR030395">
    <property type="entry name" value="GP_PDE_dom"/>
</dbReference>
<feature type="chain" id="PRO_5045930261" evidence="1">
    <location>
        <begin position="25"/>
        <end position="268"/>
    </location>
</feature>
<dbReference type="Proteomes" id="UP001597568">
    <property type="component" value="Unassembled WGS sequence"/>
</dbReference>
<feature type="domain" description="GP-PDE" evidence="2">
    <location>
        <begin position="36"/>
        <end position="268"/>
    </location>
</feature>
<name>A0ABW5Y5V4_9BACL</name>
<proteinExistence type="predicted"/>
<accession>A0ABW5Y5V4</accession>
<protein>
    <submittedName>
        <fullName evidence="3">Glycerophosphodiester phosphodiesterase</fullName>
    </submittedName>
</protein>
<organism evidence="3 4">
    <name type="scientific">Kurthia populi</name>
    <dbReference type="NCBI Taxonomy" id="1562132"/>
    <lineage>
        <taxon>Bacteria</taxon>
        <taxon>Bacillati</taxon>
        <taxon>Bacillota</taxon>
        <taxon>Bacilli</taxon>
        <taxon>Bacillales</taxon>
        <taxon>Caryophanaceae</taxon>
        <taxon>Kurthia</taxon>
    </lineage>
</organism>
<dbReference type="EMBL" id="JBHUOR010000135">
    <property type="protein sequence ID" value="MFD2870151.1"/>
    <property type="molecule type" value="Genomic_DNA"/>
</dbReference>
<dbReference type="InterPro" id="IPR017946">
    <property type="entry name" value="PLC-like_Pdiesterase_TIM-brl"/>
</dbReference>
<dbReference type="PANTHER" id="PTHR46211:SF14">
    <property type="entry name" value="GLYCEROPHOSPHODIESTER PHOSPHODIESTERASE"/>
    <property type="match status" value="1"/>
</dbReference>
<comment type="caution">
    <text evidence="3">The sequence shown here is derived from an EMBL/GenBank/DDBJ whole genome shotgun (WGS) entry which is preliminary data.</text>
</comment>
<feature type="signal peptide" evidence="1">
    <location>
        <begin position="1"/>
        <end position="24"/>
    </location>
</feature>